<dbReference type="Gene3D" id="3.30.559.10">
    <property type="entry name" value="Chloramphenicol acetyltransferase-like domain"/>
    <property type="match status" value="1"/>
</dbReference>
<dbReference type="EMBL" id="KV744833">
    <property type="protein sequence ID" value="OCK84615.1"/>
    <property type="molecule type" value="Genomic_DNA"/>
</dbReference>
<dbReference type="Pfam" id="PF02458">
    <property type="entry name" value="Transferase"/>
    <property type="match status" value="1"/>
</dbReference>
<dbReference type="OrthoDB" id="444127at2759"/>
<dbReference type="AlphaFoldDB" id="A0A8E2EIU4"/>
<sequence length="219" mass="23614">MAARTPAPYNSSSSPPITQHTSLLAHIWLTLLQTRNIDITVSKPAYLAVSLSLRPRVSPRLPPSFIGSPITHAAPRLPPPGRSPTNLVAAALAISSALAAFTPEKVAALLHEAAFVSSPQRYWDAFLGERNLIATSWVRAGMYDIDFFGEKGLRYAEPFMPGIDGIAVLLEAGGKACGIKVGDGKGHWADNGVDAMICARADVLNRMLERSDSLRRFRV</sequence>
<keyword evidence="2" id="KW-1185">Reference proteome</keyword>
<evidence type="ECO:0000313" key="2">
    <source>
        <dbReference type="Proteomes" id="UP000250266"/>
    </source>
</evidence>
<protein>
    <submittedName>
        <fullName evidence="1">Uncharacterized protein</fullName>
    </submittedName>
</protein>
<name>A0A8E2EIU4_9PEZI</name>
<evidence type="ECO:0000313" key="1">
    <source>
        <dbReference type="EMBL" id="OCK84615.1"/>
    </source>
</evidence>
<gene>
    <name evidence="1" type="ORF">K432DRAFT_105704</name>
</gene>
<reference evidence="1 2" key="1">
    <citation type="journal article" date="2016" name="Nat. Commun.">
        <title>Ectomycorrhizal ecology is imprinted in the genome of the dominant symbiotic fungus Cenococcum geophilum.</title>
        <authorList>
            <consortium name="DOE Joint Genome Institute"/>
            <person name="Peter M."/>
            <person name="Kohler A."/>
            <person name="Ohm R.A."/>
            <person name="Kuo A."/>
            <person name="Krutzmann J."/>
            <person name="Morin E."/>
            <person name="Arend M."/>
            <person name="Barry K.W."/>
            <person name="Binder M."/>
            <person name="Choi C."/>
            <person name="Clum A."/>
            <person name="Copeland A."/>
            <person name="Grisel N."/>
            <person name="Haridas S."/>
            <person name="Kipfer T."/>
            <person name="LaButti K."/>
            <person name="Lindquist E."/>
            <person name="Lipzen A."/>
            <person name="Maire R."/>
            <person name="Meier B."/>
            <person name="Mihaltcheva S."/>
            <person name="Molinier V."/>
            <person name="Murat C."/>
            <person name="Poggeler S."/>
            <person name="Quandt C.A."/>
            <person name="Sperisen C."/>
            <person name="Tritt A."/>
            <person name="Tisserant E."/>
            <person name="Crous P.W."/>
            <person name="Henrissat B."/>
            <person name="Nehls U."/>
            <person name="Egli S."/>
            <person name="Spatafora J.W."/>
            <person name="Grigoriev I.V."/>
            <person name="Martin F.M."/>
        </authorList>
    </citation>
    <scope>NUCLEOTIDE SEQUENCE [LARGE SCALE GENOMIC DNA]</scope>
    <source>
        <strain evidence="1 2">CBS 459.81</strain>
    </source>
</reference>
<dbReference type="Proteomes" id="UP000250266">
    <property type="component" value="Unassembled WGS sequence"/>
</dbReference>
<organism evidence="1 2">
    <name type="scientific">Lepidopterella palustris CBS 459.81</name>
    <dbReference type="NCBI Taxonomy" id="1314670"/>
    <lineage>
        <taxon>Eukaryota</taxon>
        <taxon>Fungi</taxon>
        <taxon>Dikarya</taxon>
        <taxon>Ascomycota</taxon>
        <taxon>Pezizomycotina</taxon>
        <taxon>Dothideomycetes</taxon>
        <taxon>Pleosporomycetidae</taxon>
        <taxon>Mytilinidiales</taxon>
        <taxon>Argynnaceae</taxon>
        <taxon>Lepidopterella</taxon>
    </lineage>
</organism>
<accession>A0A8E2EIU4</accession>
<proteinExistence type="predicted"/>
<dbReference type="InterPro" id="IPR023213">
    <property type="entry name" value="CAT-like_dom_sf"/>
</dbReference>